<dbReference type="Proteomes" id="UP000246171">
    <property type="component" value="Unassembled WGS sequence"/>
</dbReference>
<evidence type="ECO:0000313" key="2">
    <source>
        <dbReference type="Proteomes" id="UP000246171"/>
    </source>
</evidence>
<organism evidence="1 2">
    <name type="scientific">Aspergillus eucalypticola (strain CBS 122712 / IBT 29274)</name>
    <dbReference type="NCBI Taxonomy" id="1448314"/>
    <lineage>
        <taxon>Eukaryota</taxon>
        <taxon>Fungi</taxon>
        <taxon>Dikarya</taxon>
        <taxon>Ascomycota</taxon>
        <taxon>Pezizomycotina</taxon>
        <taxon>Eurotiomycetes</taxon>
        <taxon>Eurotiomycetidae</taxon>
        <taxon>Eurotiales</taxon>
        <taxon>Aspergillaceae</taxon>
        <taxon>Aspergillus</taxon>
        <taxon>Aspergillus subgen. Circumdati</taxon>
    </lineage>
</organism>
<dbReference type="GeneID" id="37053956"/>
<gene>
    <name evidence="1" type="ORF">BO83DRAFT_381460</name>
</gene>
<name>A0A317V013_ASPEC</name>
<keyword evidence="2" id="KW-1185">Reference proteome</keyword>
<dbReference type="VEuPathDB" id="FungiDB:BO83DRAFT_381460"/>
<evidence type="ECO:0000313" key="1">
    <source>
        <dbReference type="EMBL" id="PWY65530.1"/>
    </source>
</evidence>
<dbReference type="RefSeq" id="XP_025384585.1">
    <property type="nucleotide sequence ID" value="XM_025531994.1"/>
</dbReference>
<reference evidence="1" key="1">
    <citation type="submission" date="2016-12" db="EMBL/GenBank/DDBJ databases">
        <title>The genomes of Aspergillus section Nigri reveals drivers in fungal speciation.</title>
        <authorList>
            <consortium name="DOE Joint Genome Institute"/>
            <person name="Vesth T.C."/>
            <person name="Nybo J."/>
            <person name="Theobald S."/>
            <person name="Brandl J."/>
            <person name="Frisvad J.C."/>
            <person name="Nielsen K.F."/>
            <person name="Lyhne E.K."/>
            <person name="Kogle M.E."/>
            <person name="Kuo A."/>
            <person name="Riley R."/>
            <person name="Clum A."/>
            <person name="Nolan M."/>
            <person name="Lipzen A."/>
            <person name="Salamov A."/>
            <person name="Henrissat B."/>
            <person name="Wiebenga A."/>
            <person name="De vries R.P."/>
            <person name="Grigoriev I.V."/>
            <person name="Mortensen U.H."/>
            <person name="Andersen M.R."/>
            <person name="Baker S.E."/>
        </authorList>
    </citation>
    <scope>NUCLEOTIDE SEQUENCE</scope>
    <source>
        <strain evidence="1">CBS 122712</strain>
    </source>
</reference>
<dbReference type="AlphaFoldDB" id="A0A317V013"/>
<comment type="caution">
    <text evidence="1">The sequence shown here is derived from an EMBL/GenBank/DDBJ whole genome shotgun (WGS) entry which is preliminary data.</text>
</comment>
<protein>
    <submittedName>
        <fullName evidence="1">Uncharacterized protein</fullName>
    </submittedName>
</protein>
<proteinExistence type="predicted"/>
<sequence>MNSWVIPFAIVSHPSHFGPFDSQSWEVHEAAAGRRLAPNPLPRRSNEQQSTATVGAILVRPNIESQESVI</sequence>
<accession>A0A317V013</accession>
<dbReference type="EMBL" id="MSFU01000027">
    <property type="protein sequence ID" value="PWY65530.1"/>
    <property type="molecule type" value="Genomic_DNA"/>
</dbReference>